<comment type="caution">
    <text evidence="3">The sequence shown here is derived from an EMBL/GenBank/DDBJ whole genome shotgun (WGS) entry which is preliminary data.</text>
</comment>
<dbReference type="AlphaFoldDB" id="A0A2T0MVR4"/>
<dbReference type="InterPro" id="IPR029455">
    <property type="entry name" value="GHL15"/>
</dbReference>
<evidence type="ECO:0000256" key="1">
    <source>
        <dbReference type="SAM" id="MobiDB-lite"/>
    </source>
</evidence>
<evidence type="ECO:0000313" key="4">
    <source>
        <dbReference type="Proteomes" id="UP000238312"/>
    </source>
</evidence>
<feature type="signal peptide" evidence="2">
    <location>
        <begin position="1"/>
        <end position="33"/>
    </location>
</feature>
<reference evidence="3 4" key="1">
    <citation type="submission" date="2018-03" db="EMBL/GenBank/DDBJ databases">
        <title>Genomic Encyclopedia of Type Strains, Phase III (KMG-III): the genomes of soil and plant-associated and newly described type strains.</title>
        <authorList>
            <person name="Whitman W."/>
        </authorList>
    </citation>
    <scope>NUCLEOTIDE SEQUENCE [LARGE SCALE GENOMIC DNA]</scope>
    <source>
        <strain evidence="3 4">CGMCC 4.7104</strain>
    </source>
</reference>
<accession>A0A2T0MVR4</accession>
<name>A0A2T0MVR4_9ACTN</name>
<feature type="region of interest" description="Disordered" evidence="1">
    <location>
        <begin position="37"/>
        <end position="62"/>
    </location>
</feature>
<dbReference type="EMBL" id="PVNG01000011">
    <property type="protein sequence ID" value="PRX63039.1"/>
    <property type="molecule type" value="Genomic_DNA"/>
</dbReference>
<dbReference type="Proteomes" id="UP000238312">
    <property type="component" value="Unassembled WGS sequence"/>
</dbReference>
<proteinExistence type="predicted"/>
<dbReference type="Pfam" id="PF14885">
    <property type="entry name" value="GHL15"/>
    <property type="match status" value="1"/>
</dbReference>
<keyword evidence="4" id="KW-1185">Reference proteome</keyword>
<evidence type="ECO:0000313" key="3">
    <source>
        <dbReference type="EMBL" id="PRX63039.1"/>
    </source>
</evidence>
<protein>
    <submittedName>
        <fullName evidence="3">Putative glycosyl hydrolase-like family 15 (GHL15) protein</fullName>
    </submittedName>
</protein>
<keyword evidence="3" id="KW-0378">Hydrolase</keyword>
<feature type="chain" id="PRO_5015467249" evidence="2">
    <location>
        <begin position="34"/>
        <end position="428"/>
    </location>
</feature>
<evidence type="ECO:0000256" key="2">
    <source>
        <dbReference type="SAM" id="SignalP"/>
    </source>
</evidence>
<gene>
    <name evidence="3" type="ORF">B0I32_11129</name>
</gene>
<dbReference type="RefSeq" id="WP_106243690.1">
    <property type="nucleotide sequence ID" value="NZ_PVNG01000011.1"/>
</dbReference>
<sequence>MKPPVATLARRAGVAAGLAALLTTTAVALPAGAATSAAAPSSNAPCPPLNPDLTLPQSPDHGVSQAQVFDRQVPDPSVYDGRVQFVWAALSPNQPPGVVASTYITMFRNAPLRQYTFEWFKENHPTWIAYTADRVTPAWEFNNHVYTPLDVGNPEVRQWMFENMIDPKIAEGFKVIAVDNVQVRNDFKRAGHYDEQGNWVQQFTDDPKDPAYIDYLTDWLTYLRDGLHARGTTAAFNVTYHGGLHDQYQDSSPEYLAAISRAIDISDIWLNEQGFTVHRVENVNDDEWLGTFELFRKYRCKPIVVDSKLPTDYWYESTPEQREWVVANYFLVREQPTMMASTGLKDYAGFNDVPEQRADIGRPVAPPVKHGPTLRQRRYEHGLTVVNPSSTKSGVLHLPRGTYTDLQGRTYTRSVTLAPNSGLVLSKS</sequence>
<dbReference type="OrthoDB" id="8431218at2"/>
<organism evidence="3 4">
    <name type="scientific">Nonomuraea fuscirosea</name>
    <dbReference type="NCBI Taxonomy" id="1291556"/>
    <lineage>
        <taxon>Bacteria</taxon>
        <taxon>Bacillati</taxon>
        <taxon>Actinomycetota</taxon>
        <taxon>Actinomycetes</taxon>
        <taxon>Streptosporangiales</taxon>
        <taxon>Streptosporangiaceae</taxon>
        <taxon>Nonomuraea</taxon>
    </lineage>
</organism>
<keyword evidence="2" id="KW-0732">Signal</keyword>
<dbReference type="GO" id="GO:0016787">
    <property type="term" value="F:hydrolase activity"/>
    <property type="evidence" value="ECO:0007669"/>
    <property type="project" value="UniProtKB-KW"/>
</dbReference>